<protein>
    <submittedName>
        <fullName evidence="1">Hydroxyurea phosphotransferase</fullName>
    </submittedName>
</protein>
<proteinExistence type="predicted"/>
<dbReference type="SUPFAM" id="SSF56112">
    <property type="entry name" value="Protein kinase-like (PK-like)"/>
    <property type="match status" value="1"/>
</dbReference>
<sequence length="302" mass="32431">MTHNVVSTWGVEGAHWLADLPATLQELARDWELTVGEPYELSYHYVTSVTCEDGTPAVLKLGVPTGTSLAEEAPALAAFDGRGAVRLLRADLGRGALLLEHVAPGGRSRDLVPGRDGEATSAAVSVMRRLHVPPSPGCPLPEAVTQAEAFDSYVTVYGDTGPLPLDLVVRAGGLMRELCASAPARVLLHGDLHHDNILRATREPWLAIDPHGLVGDPGYEVGSWLFNPDPADRDPALTALVPSRVEQLADELAMPVDRVVAWGFVKAMMSDVWTAEDWSPGVPWSPISRAFDVARSLLPRLP</sequence>
<accession>A0A919REP2</accession>
<organism evidence="1 2">
    <name type="scientific">Sinosporangium siamense</name>
    <dbReference type="NCBI Taxonomy" id="1367973"/>
    <lineage>
        <taxon>Bacteria</taxon>
        <taxon>Bacillati</taxon>
        <taxon>Actinomycetota</taxon>
        <taxon>Actinomycetes</taxon>
        <taxon>Streptosporangiales</taxon>
        <taxon>Streptosporangiaceae</taxon>
        <taxon>Sinosporangium</taxon>
    </lineage>
</organism>
<dbReference type="AlphaFoldDB" id="A0A919REP2"/>
<dbReference type="GO" id="GO:0019748">
    <property type="term" value="P:secondary metabolic process"/>
    <property type="evidence" value="ECO:0007669"/>
    <property type="project" value="InterPro"/>
</dbReference>
<comment type="caution">
    <text evidence="1">The sequence shown here is derived from an EMBL/GenBank/DDBJ whole genome shotgun (WGS) entry which is preliminary data.</text>
</comment>
<reference evidence="1" key="1">
    <citation type="submission" date="2021-01" db="EMBL/GenBank/DDBJ databases">
        <title>Whole genome shotgun sequence of Sinosporangium siamense NBRC 109515.</title>
        <authorList>
            <person name="Komaki H."/>
            <person name="Tamura T."/>
        </authorList>
    </citation>
    <scope>NUCLEOTIDE SEQUENCE</scope>
    <source>
        <strain evidence="1">NBRC 109515</strain>
    </source>
</reference>
<name>A0A919REP2_9ACTN</name>
<evidence type="ECO:0000313" key="2">
    <source>
        <dbReference type="Proteomes" id="UP000606172"/>
    </source>
</evidence>
<gene>
    <name evidence="1" type="ORF">Ssi02_22530</name>
</gene>
<keyword evidence="2" id="KW-1185">Reference proteome</keyword>
<evidence type="ECO:0000313" key="1">
    <source>
        <dbReference type="EMBL" id="GII92022.1"/>
    </source>
</evidence>
<dbReference type="InterPro" id="IPR011009">
    <property type="entry name" value="Kinase-like_dom_sf"/>
</dbReference>
<dbReference type="EMBL" id="BOOW01000013">
    <property type="protein sequence ID" value="GII92022.1"/>
    <property type="molecule type" value="Genomic_DNA"/>
</dbReference>
<dbReference type="Proteomes" id="UP000606172">
    <property type="component" value="Unassembled WGS sequence"/>
</dbReference>
<dbReference type="Gene3D" id="1.10.510.10">
    <property type="entry name" value="Transferase(Phosphotransferase) domain 1"/>
    <property type="match status" value="1"/>
</dbReference>
<dbReference type="Pfam" id="PF04655">
    <property type="entry name" value="APH_6_hur"/>
    <property type="match status" value="1"/>
</dbReference>
<dbReference type="InterPro" id="IPR006748">
    <property type="entry name" value="NH2Glyco/OHUrea_AB-resist_kin"/>
</dbReference>
<dbReference type="GO" id="GO:0016773">
    <property type="term" value="F:phosphotransferase activity, alcohol group as acceptor"/>
    <property type="evidence" value="ECO:0007669"/>
    <property type="project" value="InterPro"/>
</dbReference>